<keyword evidence="7" id="KW-1185">Reference proteome</keyword>
<comment type="similarity">
    <text evidence="1">Belongs to the short-chain fatty acyl-CoA assimilation regulator (ScfR) family.</text>
</comment>
<evidence type="ECO:0000256" key="3">
    <source>
        <dbReference type="ARBA" id="ARBA00023125"/>
    </source>
</evidence>
<evidence type="ECO:0000313" key="6">
    <source>
        <dbReference type="EMBL" id="MBE3637173.1"/>
    </source>
</evidence>
<name>A0A8J6YPP4_9RHOB</name>
<evidence type="ECO:0000259" key="5">
    <source>
        <dbReference type="PROSITE" id="PS50943"/>
    </source>
</evidence>
<feature type="domain" description="HTH cro/C1-type" evidence="5">
    <location>
        <begin position="12"/>
        <end position="66"/>
    </location>
</feature>
<dbReference type="Proteomes" id="UP000609121">
    <property type="component" value="Unassembled WGS sequence"/>
</dbReference>
<dbReference type="InterPro" id="IPR026281">
    <property type="entry name" value="HTH_RamB"/>
</dbReference>
<dbReference type="InterPro" id="IPR018653">
    <property type="entry name" value="ScfR_C"/>
</dbReference>
<dbReference type="PANTHER" id="PTHR46797">
    <property type="entry name" value="HTH-TYPE TRANSCRIPTIONAL REGULATOR"/>
    <property type="match status" value="1"/>
</dbReference>
<dbReference type="GO" id="GO:0003700">
    <property type="term" value="F:DNA-binding transcription factor activity"/>
    <property type="evidence" value="ECO:0007669"/>
    <property type="project" value="TreeGrafter"/>
</dbReference>
<evidence type="ECO:0000256" key="4">
    <source>
        <dbReference type="ARBA" id="ARBA00023163"/>
    </source>
</evidence>
<dbReference type="SMART" id="SM00530">
    <property type="entry name" value="HTH_XRE"/>
    <property type="match status" value="1"/>
</dbReference>
<comment type="caution">
    <text evidence="6">The sequence shown here is derived from an EMBL/GenBank/DDBJ whole genome shotgun (WGS) entry which is preliminary data.</text>
</comment>
<keyword evidence="3" id="KW-0238">DNA-binding</keyword>
<dbReference type="InterPro" id="IPR001387">
    <property type="entry name" value="Cro/C1-type_HTH"/>
</dbReference>
<keyword evidence="2" id="KW-0805">Transcription regulation</keyword>
<dbReference type="SUPFAM" id="SSF47413">
    <property type="entry name" value="lambda repressor-like DNA-binding domains"/>
    <property type="match status" value="1"/>
</dbReference>
<dbReference type="CDD" id="cd00093">
    <property type="entry name" value="HTH_XRE"/>
    <property type="match status" value="1"/>
</dbReference>
<reference evidence="6" key="1">
    <citation type="submission" date="2020-09" db="EMBL/GenBank/DDBJ databases">
        <title>A novel bacterium of genus Mangrovicoccus, isolated from South China Sea.</title>
        <authorList>
            <person name="Huang H."/>
            <person name="Mo K."/>
            <person name="Hu Y."/>
        </authorList>
    </citation>
    <scope>NUCLEOTIDE SEQUENCE</scope>
    <source>
        <strain evidence="6">HB182678</strain>
    </source>
</reference>
<dbReference type="Pfam" id="PF06114">
    <property type="entry name" value="Peptidase_M78"/>
    <property type="match status" value="1"/>
</dbReference>
<evidence type="ECO:0000256" key="1">
    <source>
        <dbReference type="ARBA" id="ARBA00007227"/>
    </source>
</evidence>
<dbReference type="PIRSF" id="PIRSF019251">
    <property type="entry name" value="Rv0465c"/>
    <property type="match status" value="1"/>
</dbReference>
<dbReference type="InterPro" id="IPR050807">
    <property type="entry name" value="TransReg_Diox_bact_type"/>
</dbReference>
<protein>
    <submittedName>
        <fullName evidence="6">DUF2083 domain-containing protein</fullName>
    </submittedName>
</protein>
<dbReference type="AlphaFoldDB" id="A0A8J6YPP4"/>
<keyword evidence="4" id="KW-0804">Transcription</keyword>
<dbReference type="GO" id="GO:0003677">
    <property type="term" value="F:DNA binding"/>
    <property type="evidence" value="ECO:0007669"/>
    <property type="project" value="UniProtKB-KW"/>
</dbReference>
<dbReference type="GO" id="GO:0005829">
    <property type="term" value="C:cytosol"/>
    <property type="evidence" value="ECO:0007669"/>
    <property type="project" value="TreeGrafter"/>
</dbReference>
<dbReference type="InterPro" id="IPR010982">
    <property type="entry name" value="Lambda_DNA-bd_dom_sf"/>
</dbReference>
<gene>
    <name evidence="6" type="ORF">ICN82_03015</name>
</gene>
<sequence>MEGRKLFAGARLRNLRQAENLTQRQFAERLGISTSYVNQLENNQRPLSAGVILALVDGFGVDIARFAADDGDRIVNDLHEALSDPIFAERRPSRQDLKIAITNTPDFAHAFLTLQRAYQAAKDRMASLDDALQHEQIDALPLPYEEVRDFFNYANNYIDWLDRGAEALATEIGLEGGNHLKLGTERLRGTHGMSVVFERGTMDPDIYRIHDPGAGRLLVNADAPRATQSFQIWQQIALAEEHDAIERILDEARFRSREARSIARIGLANYFAGAAMLPYGRFLSAARGLRHDIELLAERFGASLEQVAHRLSTLQRPGARGVPFFFLRVDRAGTITKRHSATRLQFARFGGACPLWGVHQAFERPGEIVRQLAETPDGERYISIARTITKRGTGFRAPIRRYAIALGCPVAHAPETVYSDGLAIDRAEDYDLIGSSCRICERRRCPQRSVPPIHGQISVDARVRRVVPFEIS</sequence>
<proteinExistence type="inferred from homology"/>
<dbReference type="RefSeq" id="WP_193179475.1">
    <property type="nucleotide sequence ID" value="NZ_JACVXA010000006.1"/>
</dbReference>
<dbReference type="PANTHER" id="PTHR46797:SF23">
    <property type="entry name" value="HTH-TYPE TRANSCRIPTIONAL REGULATOR SUTR"/>
    <property type="match status" value="1"/>
</dbReference>
<dbReference type="PROSITE" id="PS50943">
    <property type="entry name" value="HTH_CROC1"/>
    <property type="match status" value="1"/>
</dbReference>
<dbReference type="EMBL" id="JACVXA010000006">
    <property type="protein sequence ID" value="MBE3637173.1"/>
    <property type="molecule type" value="Genomic_DNA"/>
</dbReference>
<dbReference type="Pfam" id="PF13560">
    <property type="entry name" value="HTH_31"/>
    <property type="match status" value="1"/>
</dbReference>
<dbReference type="Gene3D" id="1.10.260.40">
    <property type="entry name" value="lambda repressor-like DNA-binding domains"/>
    <property type="match status" value="1"/>
</dbReference>
<evidence type="ECO:0000256" key="2">
    <source>
        <dbReference type="ARBA" id="ARBA00023015"/>
    </source>
</evidence>
<evidence type="ECO:0000313" key="7">
    <source>
        <dbReference type="Proteomes" id="UP000609121"/>
    </source>
</evidence>
<dbReference type="Pfam" id="PF09856">
    <property type="entry name" value="ScfRs"/>
    <property type="match status" value="1"/>
</dbReference>
<accession>A0A8J6YPP4</accession>
<dbReference type="InterPro" id="IPR010359">
    <property type="entry name" value="IrrE_HExxH"/>
</dbReference>
<organism evidence="6 7">
    <name type="scientific">Mangrovicoccus algicola</name>
    <dbReference type="NCBI Taxonomy" id="2771008"/>
    <lineage>
        <taxon>Bacteria</taxon>
        <taxon>Pseudomonadati</taxon>
        <taxon>Pseudomonadota</taxon>
        <taxon>Alphaproteobacteria</taxon>
        <taxon>Rhodobacterales</taxon>
        <taxon>Paracoccaceae</taxon>
        <taxon>Mangrovicoccus</taxon>
    </lineage>
</organism>